<reference evidence="1" key="1">
    <citation type="journal article" date="2014" name="Front. Microbiol.">
        <title>High frequency of phylogenetically diverse reductive dehalogenase-homologous genes in deep subseafloor sedimentary metagenomes.</title>
        <authorList>
            <person name="Kawai M."/>
            <person name="Futagami T."/>
            <person name="Toyoda A."/>
            <person name="Takaki Y."/>
            <person name="Nishi S."/>
            <person name="Hori S."/>
            <person name="Arai W."/>
            <person name="Tsubouchi T."/>
            <person name="Morono Y."/>
            <person name="Uchiyama I."/>
            <person name="Ito T."/>
            <person name="Fujiyama A."/>
            <person name="Inagaki F."/>
            <person name="Takami H."/>
        </authorList>
    </citation>
    <scope>NUCLEOTIDE SEQUENCE</scope>
    <source>
        <strain evidence="1">Expedition CK06-06</strain>
    </source>
</reference>
<protein>
    <submittedName>
        <fullName evidence="1">Uncharacterized protein</fullName>
    </submittedName>
</protein>
<accession>X1KUE1</accession>
<dbReference type="AlphaFoldDB" id="X1KUE1"/>
<comment type="caution">
    <text evidence="1">The sequence shown here is derived from an EMBL/GenBank/DDBJ whole genome shotgun (WGS) entry which is preliminary data.</text>
</comment>
<dbReference type="EMBL" id="BARU01045859">
    <property type="protein sequence ID" value="GAH97250.1"/>
    <property type="molecule type" value="Genomic_DNA"/>
</dbReference>
<feature type="non-terminal residue" evidence="1">
    <location>
        <position position="1"/>
    </location>
</feature>
<proteinExistence type="predicted"/>
<sequence length="60" mass="6680">KITDGVYQQERWPSFKGLFASGDVNTYTTQSIIKVLSREYTKGVVQDDGTVLPFVLDGLP</sequence>
<organism evidence="1">
    <name type="scientific">marine sediment metagenome</name>
    <dbReference type="NCBI Taxonomy" id="412755"/>
    <lineage>
        <taxon>unclassified sequences</taxon>
        <taxon>metagenomes</taxon>
        <taxon>ecological metagenomes</taxon>
    </lineage>
</organism>
<gene>
    <name evidence="1" type="ORF">S03H2_69415</name>
</gene>
<name>X1KUE1_9ZZZZ</name>
<evidence type="ECO:0000313" key="1">
    <source>
        <dbReference type="EMBL" id="GAH97250.1"/>
    </source>
</evidence>